<dbReference type="Pfam" id="PF03349">
    <property type="entry name" value="Toluene_X"/>
    <property type="match status" value="1"/>
</dbReference>
<evidence type="ECO:0000256" key="4">
    <source>
        <dbReference type="ARBA" id="ARBA00022692"/>
    </source>
</evidence>
<comment type="similarity">
    <text evidence="2">Belongs to the OmpP1/FadL family.</text>
</comment>
<dbReference type="AlphaFoldDB" id="A0A345ZQC6"/>
<name>A0A345ZQC6_9HYPH</name>
<dbReference type="Gene3D" id="2.40.160.60">
    <property type="entry name" value="Outer membrane protein transport protein (OMPP1/FadL/TodX)"/>
    <property type="match status" value="1"/>
</dbReference>
<dbReference type="GO" id="GO:0015483">
    <property type="term" value="F:long-chain fatty acid transporting porin activity"/>
    <property type="evidence" value="ECO:0007669"/>
    <property type="project" value="TreeGrafter"/>
</dbReference>
<feature type="signal peptide" evidence="8">
    <location>
        <begin position="1"/>
        <end position="28"/>
    </location>
</feature>
<sequence>MSAGGVKVALRASSALGLLVLIATQAHAGGFALREQSAAGQGSSFAGVAAGGALSSMFWNPAIMTQFAGKTMEMDASAVIPKASQSYTSSSLATSLGALNPGYRNGVDNSGDSAFVPSSYGSYQLTDKIWLGLSVNSPFGLSVAFPQAWAGATYGQGADVKSFNFQPAIAYKFNNWISIAVGAQIQYMKVGYDQLGIIPGLPPTIRMANLSGSGYGFGFTAGLTLTPTPTTTIGIGYRSAINQKISGTLDTGGLAGSTPGSIETTLNLPDTVTVGLRQGIGDRFTLLAGFEWSNWSRIGTAVVTTASGGTATLVGSPVQLPFQYSDGYFYSLGGEYIVDPTLTLRAGIAFEKSPITDAVRTPRLPDNDRMWYSAGLSYKPPQFRGVTMDLGYSYIDAKDTPINLGPGSGNPWGTGATSPVYVGSVDSHIHVLSFGFRYQWDAPEVRKTALITK</sequence>
<comment type="subcellular location">
    <subcellularLocation>
        <location evidence="1">Cell outer membrane</location>
        <topology evidence="1">Multi-pass membrane protein</topology>
    </subcellularLocation>
</comment>
<evidence type="ECO:0000256" key="5">
    <source>
        <dbReference type="ARBA" id="ARBA00022729"/>
    </source>
</evidence>
<keyword evidence="4" id="KW-0812">Transmembrane</keyword>
<dbReference type="GO" id="GO:0009279">
    <property type="term" value="C:cell outer membrane"/>
    <property type="evidence" value="ECO:0007669"/>
    <property type="project" value="UniProtKB-SubCell"/>
</dbReference>
<dbReference type="PANTHER" id="PTHR35093">
    <property type="entry name" value="OUTER MEMBRANE PROTEIN NMB0088-RELATED"/>
    <property type="match status" value="1"/>
</dbReference>
<protein>
    <submittedName>
        <fullName evidence="9">Transporter</fullName>
    </submittedName>
</protein>
<evidence type="ECO:0000256" key="7">
    <source>
        <dbReference type="ARBA" id="ARBA00023237"/>
    </source>
</evidence>
<dbReference type="SUPFAM" id="SSF56935">
    <property type="entry name" value="Porins"/>
    <property type="match status" value="1"/>
</dbReference>
<evidence type="ECO:0000313" key="10">
    <source>
        <dbReference type="Proteomes" id="UP000254889"/>
    </source>
</evidence>
<keyword evidence="6" id="KW-0472">Membrane</keyword>
<keyword evidence="10" id="KW-1185">Reference proteome</keyword>
<evidence type="ECO:0000313" key="9">
    <source>
        <dbReference type="EMBL" id="AXK79123.1"/>
    </source>
</evidence>
<dbReference type="RefSeq" id="WP_115687502.1">
    <property type="nucleotide sequence ID" value="NZ_CP031417.1"/>
</dbReference>
<dbReference type="EMBL" id="CP031417">
    <property type="protein sequence ID" value="AXK79123.1"/>
    <property type="molecule type" value="Genomic_DNA"/>
</dbReference>
<dbReference type="InterPro" id="IPR005017">
    <property type="entry name" value="OMPP1/FadL/TodX"/>
</dbReference>
<accession>A0A345ZQC6</accession>
<dbReference type="Proteomes" id="UP000254889">
    <property type="component" value="Chromosome"/>
</dbReference>
<keyword evidence="3" id="KW-1134">Transmembrane beta strand</keyword>
<dbReference type="OrthoDB" id="19849at2"/>
<feature type="chain" id="PRO_5016905697" evidence="8">
    <location>
        <begin position="29"/>
        <end position="453"/>
    </location>
</feature>
<evidence type="ECO:0000256" key="1">
    <source>
        <dbReference type="ARBA" id="ARBA00004571"/>
    </source>
</evidence>
<reference evidence="9 10" key="1">
    <citation type="submission" date="2018-07" db="EMBL/GenBank/DDBJ databases">
        <authorList>
            <person name="Quirk P.G."/>
            <person name="Krulwich T.A."/>
        </authorList>
    </citation>
    <scope>NUCLEOTIDE SEQUENCE [LARGE SCALE GENOMIC DNA]</scope>
    <source>
        <strain evidence="9 10">CC-BB4</strain>
    </source>
</reference>
<evidence type="ECO:0000256" key="6">
    <source>
        <dbReference type="ARBA" id="ARBA00023136"/>
    </source>
</evidence>
<dbReference type="KEGG" id="ptaw:DW352_00465"/>
<keyword evidence="5 8" id="KW-0732">Signal</keyword>
<organism evidence="9 10">
    <name type="scientific">Pseudolabrys taiwanensis</name>
    <dbReference type="NCBI Taxonomy" id="331696"/>
    <lineage>
        <taxon>Bacteria</taxon>
        <taxon>Pseudomonadati</taxon>
        <taxon>Pseudomonadota</taxon>
        <taxon>Alphaproteobacteria</taxon>
        <taxon>Hyphomicrobiales</taxon>
        <taxon>Xanthobacteraceae</taxon>
        <taxon>Pseudolabrys</taxon>
    </lineage>
</organism>
<dbReference type="PANTHER" id="PTHR35093:SF8">
    <property type="entry name" value="OUTER MEMBRANE PROTEIN NMB0088-RELATED"/>
    <property type="match status" value="1"/>
</dbReference>
<evidence type="ECO:0000256" key="8">
    <source>
        <dbReference type="SAM" id="SignalP"/>
    </source>
</evidence>
<keyword evidence="7" id="KW-0998">Cell outer membrane</keyword>
<evidence type="ECO:0000256" key="2">
    <source>
        <dbReference type="ARBA" id="ARBA00008163"/>
    </source>
</evidence>
<gene>
    <name evidence="9" type="ORF">DW352_00465</name>
</gene>
<evidence type="ECO:0000256" key="3">
    <source>
        <dbReference type="ARBA" id="ARBA00022452"/>
    </source>
</evidence>
<proteinExistence type="inferred from homology"/>